<gene>
    <name evidence="2" type="ORF">UT61_C0040G0005</name>
</gene>
<dbReference type="Pfam" id="PF00535">
    <property type="entry name" value="Glycos_transf_2"/>
    <property type="match status" value="1"/>
</dbReference>
<dbReference type="InterPro" id="IPR029044">
    <property type="entry name" value="Nucleotide-diphossugar_trans"/>
</dbReference>
<feature type="domain" description="Glycosyltransferase 2-like" evidence="1">
    <location>
        <begin position="9"/>
        <end position="156"/>
    </location>
</feature>
<comment type="caution">
    <text evidence="2">The sequence shown here is derived from an EMBL/GenBank/DDBJ whole genome shotgun (WGS) entry which is preliminary data.</text>
</comment>
<dbReference type="EMBL" id="LBXL01000040">
    <property type="protein sequence ID" value="KKR28864.1"/>
    <property type="molecule type" value="Genomic_DNA"/>
</dbReference>
<evidence type="ECO:0000313" key="2">
    <source>
        <dbReference type="EMBL" id="KKR28864.1"/>
    </source>
</evidence>
<dbReference type="CDD" id="cd00761">
    <property type="entry name" value="Glyco_tranf_GTA_type"/>
    <property type="match status" value="1"/>
</dbReference>
<dbReference type="InterPro" id="IPR001173">
    <property type="entry name" value="Glyco_trans_2-like"/>
</dbReference>
<evidence type="ECO:0000259" key="1">
    <source>
        <dbReference type="Pfam" id="PF00535"/>
    </source>
</evidence>
<keyword evidence="2" id="KW-0808">Transferase</keyword>
<dbReference type="PANTHER" id="PTHR43685">
    <property type="entry name" value="GLYCOSYLTRANSFERASE"/>
    <property type="match status" value="1"/>
</dbReference>
<accession>A0A0G0PKY9</accession>
<dbReference type="Proteomes" id="UP000034793">
    <property type="component" value="Unassembled WGS sequence"/>
</dbReference>
<sequence>MENKEILVSIGLPVYNGEKFIKEALDSVLAQTCTNFELIISDNASTDKTEAICREYQKRDPRIQYVRHDQNRGGYFNFGYCVQKARGVYFTWLAHDDILEKRFLEEMADYLSKHDECVLASGDFEFIDESSSHMYNLQLSKTRETLAWKYRCRELFKYPTTSKIYVLMYGLMRTEMIKKVHPDIFMIKMIKGSEMPLLCRIAEAGQIVSVPGILRKFRLYNESTCRAESLIINKKSALVKRYILFVNVCQIRFDQARVLLRSRYPLPQKLYVLSSVYMEYFRNFLERLIRLPKKIWSYL</sequence>
<name>A0A0G0PKY9_9BACT</name>
<dbReference type="AlphaFoldDB" id="A0A0G0PKY9"/>
<organism evidence="2 3">
    <name type="scientific">Candidatus Woesebacteria bacterium GW2011_GWA1_39_8</name>
    <dbReference type="NCBI Taxonomy" id="1618552"/>
    <lineage>
        <taxon>Bacteria</taxon>
        <taxon>Candidatus Woeseibacteriota</taxon>
    </lineage>
</organism>
<dbReference type="GO" id="GO:0016740">
    <property type="term" value="F:transferase activity"/>
    <property type="evidence" value="ECO:0007669"/>
    <property type="project" value="UniProtKB-KW"/>
</dbReference>
<dbReference type="PANTHER" id="PTHR43685:SF2">
    <property type="entry name" value="GLYCOSYLTRANSFERASE 2-LIKE DOMAIN-CONTAINING PROTEIN"/>
    <property type="match status" value="1"/>
</dbReference>
<proteinExistence type="predicted"/>
<dbReference type="SUPFAM" id="SSF53448">
    <property type="entry name" value="Nucleotide-diphospho-sugar transferases"/>
    <property type="match status" value="1"/>
</dbReference>
<evidence type="ECO:0000313" key="3">
    <source>
        <dbReference type="Proteomes" id="UP000034793"/>
    </source>
</evidence>
<dbReference type="InterPro" id="IPR050834">
    <property type="entry name" value="Glycosyltransf_2"/>
</dbReference>
<dbReference type="Gene3D" id="3.90.550.10">
    <property type="entry name" value="Spore Coat Polysaccharide Biosynthesis Protein SpsA, Chain A"/>
    <property type="match status" value="1"/>
</dbReference>
<protein>
    <submittedName>
        <fullName evidence="2">Glycosyl transferase family 2</fullName>
    </submittedName>
</protein>
<reference evidence="2 3" key="1">
    <citation type="journal article" date="2015" name="Nature">
        <title>rRNA introns, odd ribosomes, and small enigmatic genomes across a large radiation of phyla.</title>
        <authorList>
            <person name="Brown C.T."/>
            <person name="Hug L.A."/>
            <person name="Thomas B.C."/>
            <person name="Sharon I."/>
            <person name="Castelle C.J."/>
            <person name="Singh A."/>
            <person name="Wilkins M.J."/>
            <person name="Williams K.H."/>
            <person name="Banfield J.F."/>
        </authorList>
    </citation>
    <scope>NUCLEOTIDE SEQUENCE [LARGE SCALE GENOMIC DNA]</scope>
</reference>